<feature type="domain" description="Chalcone isomerase" evidence="1">
    <location>
        <begin position="7"/>
        <end position="152"/>
    </location>
</feature>
<proteinExistence type="predicted"/>
<dbReference type="Proteomes" id="UP001607151">
    <property type="component" value="Unassembled WGS sequence"/>
</dbReference>
<dbReference type="GO" id="GO:0016853">
    <property type="term" value="F:isomerase activity"/>
    <property type="evidence" value="ECO:0007669"/>
    <property type="project" value="UniProtKB-KW"/>
</dbReference>
<gene>
    <name evidence="2" type="ORF">ACGRQ9_13995</name>
</gene>
<comment type="caution">
    <text evidence="2">The sequence shown here is derived from an EMBL/GenBank/DDBJ whole genome shotgun (WGS) entry which is preliminary data.</text>
</comment>
<keyword evidence="3" id="KW-1185">Reference proteome</keyword>
<evidence type="ECO:0000313" key="2">
    <source>
        <dbReference type="EMBL" id="MFH0266555.1"/>
    </source>
</evidence>
<organism evidence="2 3">
    <name type="scientific">Vibrio rumoiensis</name>
    <dbReference type="NCBI Taxonomy" id="76258"/>
    <lineage>
        <taxon>Bacteria</taxon>
        <taxon>Pseudomonadati</taxon>
        <taxon>Pseudomonadota</taxon>
        <taxon>Gammaproteobacteria</taxon>
        <taxon>Vibrionales</taxon>
        <taxon>Vibrionaceae</taxon>
        <taxon>Vibrio</taxon>
    </lineage>
</organism>
<evidence type="ECO:0000259" key="1">
    <source>
        <dbReference type="Pfam" id="PF16036"/>
    </source>
</evidence>
<sequence length="153" mass="17553">MVSSLGKAQINSNNLQLVGEARMTYLFWDIYDAKLYNRSGQYSSEQFPLLLSLSYLRDIQAKDIVQATNEQWQHLGKQSLVGQYDQTLMDMWPDIQQGDTLSVLVENNQASTFFYNGKKLGVIRDPDFTESFIAIWLSPNTSHPKIRKQLIGQ</sequence>
<dbReference type="EMBL" id="JBIHSN010000003">
    <property type="protein sequence ID" value="MFH0266555.1"/>
    <property type="molecule type" value="Genomic_DNA"/>
</dbReference>
<accession>A0ABW7IY07</accession>
<evidence type="ECO:0000313" key="3">
    <source>
        <dbReference type="Proteomes" id="UP001607151"/>
    </source>
</evidence>
<dbReference type="Pfam" id="PF16036">
    <property type="entry name" value="Chalcone_3"/>
    <property type="match status" value="1"/>
</dbReference>
<protein>
    <submittedName>
        <fullName evidence="2">Chalcone isomerase family protein</fullName>
    </submittedName>
</protein>
<dbReference type="InterPro" id="IPR016087">
    <property type="entry name" value="Chalcone_isomerase"/>
</dbReference>
<keyword evidence="2" id="KW-0413">Isomerase</keyword>
<dbReference type="RefSeq" id="WP_394608278.1">
    <property type="nucleotide sequence ID" value="NZ_JBIHSN010000003.1"/>
</dbReference>
<reference evidence="2 3" key="1">
    <citation type="submission" date="2024-10" db="EMBL/GenBank/DDBJ databases">
        <authorList>
            <person name="Yibar A."/>
            <person name="Saticioglu I.B."/>
            <person name="Duman M."/>
            <person name="Ajmi N."/>
            <person name="Gurler F."/>
            <person name="Ay H."/>
            <person name="Onuk E."/>
            <person name="Guler S."/>
            <person name="Romalde J.L."/>
        </authorList>
    </citation>
    <scope>NUCLEOTIDE SEQUENCE [LARGE SCALE GENOMIC DNA]</scope>
    <source>
        <strain evidence="2 3">14-MA-B</strain>
    </source>
</reference>
<name>A0ABW7IY07_9VIBR</name>